<accession>A0ACC0ESL0</accession>
<organism evidence="1 2">
    <name type="scientific">Puccinia striiformis f. sp. tritici</name>
    <dbReference type="NCBI Taxonomy" id="168172"/>
    <lineage>
        <taxon>Eukaryota</taxon>
        <taxon>Fungi</taxon>
        <taxon>Dikarya</taxon>
        <taxon>Basidiomycota</taxon>
        <taxon>Pucciniomycotina</taxon>
        <taxon>Pucciniomycetes</taxon>
        <taxon>Pucciniales</taxon>
        <taxon>Pucciniaceae</taxon>
        <taxon>Puccinia</taxon>
    </lineage>
</organism>
<dbReference type="Proteomes" id="UP001060170">
    <property type="component" value="Chromosome 3"/>
</dbReference>
<evidence type="ECO:0000313" key="2">
    <source>
        <dbReference type="Proteomes" id="UP001060170"/>
    </source>
</evidence>
<sequence>MASFFSLVQGLVQDGALQWDTFHNILFTRDLKNFMKALEELYNSKNQMKSFSVVLQTNGFKLNTPYDGIQITHPKLTHMPEELIDSWKRLLKPPKKPKHWKKGNDHTGHLALQQSLLSAKTWEGYVLDLVDYQSKTCLICGWDHLFNQQSKHSSALRQMKLLPYYKTFKEDVTIWIDLIG</sequence>
<gene>
    <name evidence="1" type="ORF">MJO28_003110</name>
</gene>
<protein>
    <submittedName>
        <fullName evidence="1">Uncharacterized protein</fullName>
    </submittedName>
</protein>
<evidence type="ECO:0000313" key="1">
    <source>
        <dbReference type="EMBL" id="KAI7959319.1"/>
    </source>
</evidence>
<name>A0ACC0ESL0_9BASI</name>
<comment type="caution">
    <text evidence="1">The sequence shown here is derived from an EMBL/GenBank/DDBJ whole genome shotgun (WGS) entry which is preliminary data.</text>
</comment>
<keyword evidence="2" id="KW-1185">Reference proteome</keyword>
<reference evidence="1 2" key="3">
    <citation type="journal article" date="2022" name="Microbiol. Spectr.">
        <title>Folding features and dynamics of 3D genome architecture in plant fungal pathogens.</title>
        <authorList>
            <person name="Xia C."/>
        </authorList>
    </citation>
    <scope>NUCLEOTIDE SEQUENCE [LARGE SCALE GENOMIC DNA]</scope>
    <source>
        <strain evidence="1 2">93-210</strain>
    </source>
</reference>
<reference evidence="2" key="1">
    <citation type="journal article" date="2018" name="BMC Genomics">
        <title>Genomic insights into host adaptation between the wheat stripe rust pathogen (Puccinia striiformis f. sp. tritici) and the barley stripe rust pathogen (Puccinia striiformis f. sp. hordei).</title>
        <authorList>
            <person name="Xia C."/>
            <person name="Wang M."/>
            <person name="Yin C."/>
            <person name="Cornejo O.E."/>
            <person name="Hulbert S.H."/>
            <person name="Chen X."/>
        </authorList>
    </citation>
    <scope>NUCLEOTIDE SEQUENCE [LARGE SCALE GENOMIC DNA]</scope>
    <source>
        <strain evidence="2">93-210</strain>
    </source>
</reference>
<dbReference type="EMBL" id="CM045867">
    <property type="protein sequence ID" value="KAI7959319.1"/>
    <property type="molecule type" value="Genomic_DNA"/>
</dbReference>
<reference evidence="2" key="2">
    <citation type="journal article" date="2018" name="Mol. Plant Microbe Interact.">
        <title>Genome sequence resources for the wheat stripe rust pathogen (Puccinia striiformis f. sp. tritici) and the barley stripe rust pathogen (Puccinia striiformis f. sp. hordei).</title>
        <authorList>
            <person name="Xia C."/>
            <person name="Wang M."/>
            <person name="Yin C."/>
            <person name="Cornejo O.E."/>
            <person name="Hulbert S.H."/>
            <person name="Chen X."/>
        </authorList>
    </citation>
    <scope>NUCLEOTIDE SEQUENCE [LARGE SCALE GENOMIC DNA]</scope>
    <source>
        <strain evidence="2">93-210</strain>
    </source>
</reference>
<proteinExistence type="predicted"/>